<gene>
    <name evidence="1" type="ORF">SAMN06265353_1148</name>
</gene>
<dbReference type="OrthoDB" id="15316at2"/>
<evidence type="ECO:0000313" key="2">
    <source>
        <dbReference type="Proteomes" id="UP000218627"/>
    </source>
</evidence>
<sequence length="105" mass="12604">MRVKFRIAIYKEGIKLKKSDFVDKRDAFSIALRYILEFKYLESTKWLMLSEDSYEKYFLLGLVNTALGQESQAKEFFQEAEKYPKKTPYTFELEYTNITNTAERR</sequence>
<keyword evidence="2" id="KW-1185">Reference proteome</keyword>
<dbReference type="AlphaFoldDB" id="A0A285NZK0"/>
<proteinExistence type="predicted"/>
<name>A0A285NZK0_9AQUI</name>
<accession>A0A285NZK0</accession>
<dbReference type="RefSeq" id="WP_096602281.1">
    <property type="nucleotide sequence ID" value="NZ_OBEN01000006.1"/>
</dbReference>
<dbReference type="EMBL" id="OBEN01000006">
    <property type="protein sequence ID" value="SNZ14628.1"/>
    <property type="molecule type" value="Genomic_DNA"/>
</dbReference>
<evidence type="ECO:0000313" key="1">
    <source>
        <dbReference type="EMBL" id="SNZ14628.1"/>
    </source>
</evidence>
<dbReference type="Proteomes" id="UP000218627">
    <property type="component" value="Unassembled WGS sequence"/>
</dbReference>
<protein>
    <recommendedName>
        <fullName evidence="3">Tetratricopeptide repeat-containing protein</fullName>
    </recommendedName>
</protein>
<evidence type="ECO:0008006" key="3">
    <source>
        <dbReference type="Google" id="ProtNLM"/>
    </source>
</evidence>
<reference evidence="2" key="1">
    <citation type="submission" date="2017-09" db="EMBL/GenBank/DDBJ databases">
        <authorList>
            <person name="Varghese N."/>
            <person name="Submissions S."/>
        </authorList>
    </citation>
    <scope>NUCLEOTIDE SEQUENCE [LARGE SCALE GENOMIC DNA]</scope>
    <source>
        <strain evidence="2">DSM 2913</strain>
    </source>
</reference>
<organism evidence="1 2">
    <name type="scientific">Hydrogenobacter hydrogenophilus</name>
    <dbReference type="NCBI Taxonomy" id="35835"/>
    <lineage>
        <taxon>Bacteria</taxon>
        <taxon>Pseudomonadati</taxon>
        <taxon>Aquificota</taxon>
        <taxon>Aquificia</taxon>
        <taxon>Aquificales</taxon>
        <taxon>Aquificaceae</taxon>
        <taxon>Hydrogenobacter</taxon>
    </lineage>
</organism>